<evidence type="ECO:0000313" key="1">
    <source>
        <dbReference type="EMBL" id="NJC25600.1"/>
    </source>
</evidence>
<protein>
    <submittedName>
        <fullName evidence="1">Uncharacterized protein</fullName>
    </submittedName>
</protein>
<dbReference type="Proteomes" id="UP000770785">
    <property type="component" value="Unassembled WGS sequence"/>
</dbReference>
<evidence type="ECO:0000313" key="2">
    <source>
        <dbReference type="Proteomes" id="UP000770785"/>
    </source>
</evidence>
<proteinExistence type="predicted"/>
<comment type="caution">
    <text evidence="1">The sequence shown here is derived from an EMBL/GenBank/DDBJ whole genome shotgun (WGS) entry which is preliminary data.</text>
</comment>
<dbReference type="EMBL" id="JAATJH010000001">
    <property type="protein sequence ID" value="NJC25600.1"/>
    <property type="molecule type" value="Genomic_DNA"/>
</dbReference>
<organism evidence="1 2">
    <name type="scientific">Neolewinella antarctica</name>
    <dbReference type="NCBI Taxonomy" id="442734"/>
    <lineage>
        <taxon>Bacteria</taxon>
        <taxon>Pseudomonadati</taxon>
        <taxon>Bacteroidota</taxon>
        <taxon>Saprospiria</taxon>
        <taxon>Saprospirales</taxon>
        <taxon>Lewinellaceae</taxon>
        <taxon>Neolewinella</taxon>
    </lineage>
</organism>
<reference evidence="1 2" key="1">
    <citation type="submission" date="2020-03" db="EMBL/GenBank/DDBJ databases">
        <title>Genomic Encyclopedia of Type Strains, Phase IV (KMG-IV): sequencing the most valuable type-strain genomes for metagenomic binning, comparative biology and taxonomic classification.</title>
        <authorList>
            <person name="Goeker M."/>
        </authorList>
    </citation>
    <scope>NUCLEOTIDE SEQUENCE [LARGE SCALE GENOMIC DNA]</scope>
    <source>
        <strain evidence="1 2">DSM 105096</strain>
    </source>
</reference>
<keyword evidence="2" id="KW-1185">Reference proteome</keyword>
<sequence length="60" mass="6963">MVYDNLLSPPHLIHPVSNKLPWHLRPRQNFLKCPQRTVPLNNHHDFVGQVLIPSIVYSGQ</sequence>
<name>A0ABX0X8M3_9BACT</name>
<accession>A0ABX0X8M3</accession>
<gene>
    <name evidence="1" type="ORF">GGR27_001081</name>
</gene>